<reference evidence="3" key="1">
    <citation type="journal article" date="2019" name="bioRxiv">
        <title>The Genome of the Zebra Mussel, Dreissena polymorpha: A Resource for Invasive Species Research.</title>
        <authorList>
            <person name="McCartney M.A."/>
            <person name="Auch B."/>
            <person name="Kono T."/>
            <person name="Mallez S."/>
            <person name="Zhang Y."/>
            <person name="Obille A."/>
            <person name="Becker A."/>
            <person name="Abrahante J.E."/>
            <person name="Garbe J."/>
            <person name="Badalamenti J.P."/>
            <person name="Herman A."/>
            <person name="Mangelson H."/>
            <person name="Liachko I."/>
            <person name="Sullivan S."/>
            <person name="Sone E.D."/>
            <person name="Koren S."/>
            <person name="Silverstein K.A.T."/>
            <person name="Beckman K.B."/>
            <person name="Gohl D.M."/>
        </authorList>
    </citation>
    <scope>NUCLEOTIDE SEQUENCE</scope>
    <source>
        <strain evidence="3">Duluth1</strain>
        <tissue evidence="3">Whole animal</tissue>
    </source>
</reference>
<feature type="domain" description="Peptidase M16 N-terminal" evidence="2">
    <location>
        <begin position="51"/>
        <end position="133"/>
    </location>
</feature>
<comment type="caution">
    <text evidence="3">The sequence shown here is derived from an EMBL/GenBank/DDBJ whole genome shotgun (WGS) entry which is preliminary data.</text>
</comment>
<reference evidence="3" key="2">
    <citation type="submission" date="2020-11" db="EMBL/GenBank/DDBJ databases">
        <authorList>
            <person name="McCartney M.A."/>
            <person name="Auch B."/>
            <person name="Kono T."/>
            <person name="Mallez S."/>
            <person name="Becker A."/>
            <person name="Gohl D.M."/>
            <person name="Silverstein K.A.T."/>
            <person name="Koren S."/>
            <person name="Bechman K.B."/>
            <person name="Herman A."/>
            <person name="Abrahante J.E."/>
            <person name="Garbe J."/>
        </authorList>
    </citation>
    <scope>NUCLEOTIDE SEQUENCE</scope>
    <source>
        <strain evidence="3">Duluth1</strain>
        <tissue evidence="3">Whole animal</tissue>
    </source>
</reference>
<organism evidence="3 4">
    <name type="scientific">Dreissena polymorpha</name>
    <name type="common">Zebra mussel</name>
    <name type="synonym">Mytilus polymorpha</name>
    <dbReference type="NCBI Taxonomy" id="45954"/>
    <lineage>
        <taxon>Eukaryota</taxon>
        <taxon>Metazoa</taxon>
        <taxon>Spiralia</taxon>
        <taxon>Lophotrochozoa</taxon>
        <taxon>Mollusca</taxon>
        <taxon>Bivalvia</taxon>
        <taxon>Autobranchia</taxon>
        <taxon>Heteroconchia</taxon>
        <taxon>Euheterodonta</taxon>
        <taxon>Imparidentia</taxon>
        <taxon>Neoheterodontei</taxon>
        <taxon>Myida</taxon>
        <taxon>Dreissenoidea</taxon>
        <taxon>Dreissenidae</taxon>
        <taxon>Dreissena</taxon>
    </lineage>
</organism>
<sequence length="175" mass="18936">MASAIARAFCQPIKNQIGVAQPARCLGAVSHATANSKVAETKEKNWKIIQNVDNSPLSRVIIAVKAGSRYETSSNLGITHLIRHAIQAGSEGGNDLGIYNSLEIVGSVLNVNTGRDLAFVSFNASNQYGLEIIEPLMRVVFRNGVSEIDWERYGKFSSKVGYDLAVLNTQPTVSK</sequence>
<dbReference type="Pfam" id="PF00675">
    <property type="entry name" value="Peptidase_M16"/>
    <property type="match status" value="1"/>
</dbReference>
<evidence type="ECO:0000259" key="2">
    <source>
        <dbReference type="Pfam" id="PF00675"/>
    </source>
</evidence>
<proteinExistence type="inferred from homology"/>
<dbReference type="Gene3D" id="3.30.830.10">
    <property type="entry name" value="Metalloenzyme, LuxS/M16 peptidase-like"/>
    <property type="match status" value="1"/>
</dbReference>
<dbReference type="AlphaFoldDB" id="A0A9D4LU38"/>
<name>A0A9D4LU38_DREPO</name>
<dbReference type="Proteomes" id="UP000828390">
    <property type="component" value="Unassembled WGS sequence"/>
</dbReference>
<dbReference type="InterPro" id="IPR011249">
    <property type="entry name" value="Metalloenz_LuxS/M16"/>
</dbReference>
<comment type="similarity">
    <text evidence="1">Belongs to the peptidase M16 family.</text>
</comment>
<dbReference type="InterPro" id="IPR050361">
    <property type="entry name" value="MPP/UQCRC_Complex"/>
</dbReference>
<evidence type="ECO:0000256" key="1">
    <source>
        <dbReference type="ARBA" id="ARBA00007261"/>
    </source>
</evidence>
<dbReference type="PANTHER" id="PTHR11851">
    <property type="entry name" value="METALLOPROTEASE"/>
    <property type="match status" value="1"/>
</dbReference>
<evidence type="ECO:0000313" key="3">
    <source>
        <dbReference type="EMBL" id="KAH3863817.1"/>
    </source>
</evidence>
<dbReference type="SUPFAM" id="SSF63411">
    <property type="entry name" value="LuxS/MPP-like metallohydrolase"/>
    <property type="match status" value="1"/>
</dbReference>
<dbReference type="EMBL" id="JAIWYP010000002">
    <property type="protein sequence ID" value="KAH3863817.1"/>
    <property type="molecule type" value="Genomic_DNA"/>
</dbReference>
<dbReference type="PANTHER" id="PTHR11851:SF49">
    <property type="entry name" value="MITOCHONDRIAL-PROCESSING PEPTIDASE SUBUNIT ALPHA"/>
    <property type="match status" value="1"/>
</dbReference>
<protein>
    <recommendedName>
        <fullName evidence="2">Peptidase M16 N-terminal domain-containing protein</fullName>
    </recommendedName>
</protein>
<accession>A0A9D4LU38</accession>
<keyword evidence="4" id="KW-1185">Reference proteome</keyword>
<gene>
    <name evidence="3" type="ORF">DPMN_026817</name>
</gene>
<dbReference type="GO" id="GO:0046872">
    <property type="term" value="F:metal ion binding"/>
    <property type="evidence" value="ECO:0007669"/>
    <property type="project" value="InterPro"/>
</dbReference>
<dbReference type="InterPro" id="IPR011765">
    <property type="entry name" value="Pept_M16_N"/>
</dbReference>
<evidence type="ECO:0000313" key="4">
    <source>
        <dbReference type="Proteomes" id="UP000828390"/>
    </source>
</evidence>